<evidence type="ECO:0000256" key="3">
    <source>
        <dbReference type="ARBA" id="ARBA00022989"/>
    </source>
</evidence>
<proteinExistence type="predicted"/>
<evidence type="ECO:0000256" key="5">
    <source>
        <dbReference type="SAM" id="Phobius"/>
    </source>
</evidence>
<dbReference type="InterPro" id="IPR003807">
    <property type="entry name" value="DUF202"/>
</dbReference>
<evidence type="ECO:0000259" key="6">
    <source>
        <dbReference type="Pfam" id="PF02656"/>
    </source>
</evidence>
<evidence type="ECO:0000313" key="7">
    <source>
        <dbReference type="EMBL" id="SHN12402.1"/>
    </source>
</evidence>
<keyword evidence="3 5" id="KW-1133">Transmembrane helix</keyword>
<accession>A0A1M7P6X3</accession>
<evidence type="ECO:0000256" key="2">
    <source>
        <dbReference type="ARBA" id="ARBA00022692"/>
    </source>
</evidence>
<dbReference type="AlphaFoldDB" id="A0A1M7P6X3"/>
<keyword evidence="4 5" id="KW-0472">Membrane</keyword>
<dbReference type="RefSeq" id="WP_073501471.1">
    <property type="nucleotide sequence ID" value="NZ_FRBI01000021.1"/>
</dbReference>
<evidence type="ECO:0000256" key="4">
    <source>
        <dbReference type="ARBA" id="ARBA00023136"/>
    </source>
</evidence>
<dbReference type="Proteomes" id="UP000184111">
    <property type="component" value="Unassembled WGS sequence"/>
</dbReference>
<feature type="transmembrane region" description="Helical" evidence="5">
    <location>
        <begin position="51"/>
        <end position="70"/>
    </location>
</feature>
<protein>
    <recommendedName>
        <fullName evidence="6">DUF202 domain-containing protein</fullName>
    </recommendedName>
</protein>
<organism evidence="7 8">
    <name type="scientific">Actinacidiphila paucisporea</name>
    <dbReference type="NCBI Taxonomy" id="310782"/>
    <lineage>
        <taxon>Bacteria</taxon>
        <taxon>Bacillati</taxon>
        <taxon>Actinomycetota</taxon>
        <taxon>Actinomycetes</taxon>
        <taxon>Kitasatosporales</taxon>
        <taxon>Streptomycetaceae</taxon>
        <taxon>Actinacidiphila</taxon>
    </lineage>
</organism>
<comment type="subcellular location">
    <subcellularLocation>
        <location evidence="1">Endomembrane system</location>
        <topology evidence="1">Multi-pass membrane protein</topology>
    </subcellularLocation>
</comment>
<keyword evidence="8" id="KW-1185">Reference proteome</keyword>
<feature type="transmembrane region" description="Helical" evidence="5">
    <location>
        <begin position="82"/>
        <end position="107"/>
    </location>
</feature>
<dbReference type="GO" id="GO:0012505">
    <property type="term" value="C:endomembrane system"/>
    <property type="evidence" value="ECO:0007669"/>
    <property type="project" value="UniProtKB-SubCell"/>
</dbReference>
<dbReference type="EMBL" id="FRBI01000021">
    <property type="protein sequence ID" value="SHN12402.1"/>
    <property type="molecule type" value="Genomic_DNA"/>
</dbReference>
<reference evidence="7 8" key="1">
    <citation type="submission" date="2016-11" db="EMBL/GenBank/DDBJ databases">
        <authorList>
            <person name="Jaros S."/>
            <person name="Januszkiewicz K."/>
            <person name="Wedrychowicz H."/>
        </authorList>
    </citation>
    <scope>NUCLEOTIDE SEQUENCE [LARGE SCALE GENOMIC DNA]</scope>
    <source>
        <strain evidence="7 8">CGMCC 4.2025</strain>
    </source>
</reference>
<sequence>MTAGRRPVETDRDPGLQPERTRLAWRRTTLSCAVTAVLAGRQVLNGGGASATLAVSLAALVFLAFLWLAHHRMLQLGRPRPALLPASSALGVAACMVALAVFGAAVVW</sequence>
<evidence type="ECO:0000256" key="1">
    <source>
        <dbReference type="ARBA" id="ARBA00004127"/>
    </source>
</evidence>
<gene>
    <name evidence="7" type="ORF">SAMN05216499_12197</name>
</gene>
<feature type="domain" description="DUF202" evidence="6">
    <location>
        <begin position="13"/>
        <end position="76"/>
    </location>
</feature>
<dbReference type="STRING" id="310782.SAMN05216499_12197"/>
<keyword evidence="2 5" id="KW-0812">Transmembrane</keyword>
<evidence type="ECO:0000313" key="8">
    <source>
        <dbReference type="Proteomes" id="UP000184111"/>
    </source>
</evidence>
<name>A0A1M7P6X3_9ACTN</name>
<dbReference type="OrthoDB" id="3701077at2"/>
<dbReference type="Pfam" id="PF02656">
    <property type="entry name" value="DUF202"/>
    <property type="match status" value="1"/>
</dbReference>